<comment type="caution">
    <text evidence="12">The sequence shown here is derived from an EMBL/GenBank/DDBJ whole genome shotgun (WGS) entry which is preliminary data.</text>
</comment>
<dbReference type="Gene3D" id="1.10.510.10">
    <property type="entry name" value="Transferase(Phosphotransferase) domain 1"/>
    <property type="match status" value="1"/>
</dbReference>
<dbReference type="PROSITE" id="PS50001">
    <property type="entry name" value="SH2"/>
    <property type="match status" value="1"/>
</dbReference>
<evidence type="ECO:0000313" key="12">
    <source>
        <dbReference type="EMBL" id="KAK2173598.1"/>
    </source>
</evidence>
<dbReference type="SUPFAM" id="SSF56112">
    <property type="entry name" value="Protein kinase-like (PK-like)"/>
    <property type="match status" value="1"/>
</dbReference>
<dbReference type="PRINTS" id="PR00109">
    <property type="entry name" value="TYRKINASE"/>
</dbReference>
<dbReference type="CDD" id="cd00192">
    <property type="entry name" value="PTKc"/>
    <property type="match status" value="1"/>
</dbReference>
<evidence type="ECO:0000256" key="3">
    <source>
        <dbReference type="ARBA" id="ARBA00022777"/>
    </source>
</evidence>
<dbReference type="InterPro" id="IPR017441">
    <property type="entry name" value="Protein_kinase_ATP_BS"/>
</dbReference>
<dbReference type="InterPro" id="IPR001315">
    <property type="entry name" value="CARD"/>
</dbReference>
<dbReference type="GO" id="GO:1902533">
    <property type="term" value="P:positive regulation of intracellular signal transduction"/>
    <property type="evidence" value="ECO:0007669"/>
    <property type="project" value="UniProtKB-ARBA"/>
</dbReference>
<keyword evidence="1" id="KW-0808">Transferase</keyword>
<evidence type="ECO:0000256" key="6">
    <source>
        <dbReference type="PROSITE-ProRule" id="PRU00191"/>
    </source>
</evidence>
<dbReference type="GO" id="GO:0031349">
    <property type="term" value="P:positive regulation of defense response"/>
    <property type="evidence" value="ECO:0007669"/>
    <property type="project" value="UniProtKB-ARBA"/>
</dbReference>
<feature type="compositionally biased region" description="Basic and acidic residues" evidence="8">
    <location>
        <begin position="461"/>
        <end position="471"/>
    </location>
</feature>
<dbReference type="EMBL" id="JAODUO010000864">
    <property type="protein sequence ID" value="KAK2173598.1"/>
    <property type="molecule type" value="Genomic_DNA"/>
</dbReference>
<evidence type="ECO:0000256" key="2">
    <source>
        <dbReference type="ARBA" id="ARBA00022741"/>
    </source>
</evidence>
<feature type="compositionally biased region" description="Acidic residues" evidence="8">
    <location>
        <begin position="345"/>
        <end position="354"/>
    </location>
</feature>
<dbReference type="InterPro" id="IPR001245">
    <property type="entry name" value="Ser-Thr/Tyr_kinase_cat_dom"/>
</dbReference>
<evidence type="ECO:0000256" key="8">
    <source>
        <dbReference type="SAM" id="MobiDB-lite"/>
    </source>
</evidence>
<feature type="compositionally biased region" description="Polar residues" evidence="8">
    <location>
        <begin position="449"/>
        <end position="460"/>
    </location>
</feature>
<dbReference type="PROSITE" id="PS50209">
    <property type="entry name" value="CARD"/>
    <property type="match status" value="1"/>
</dbReference>
<feature type="region of interest" description="Disordered" evidence="8">
    <location>
        <begin position="235"/>
        <end position="527"/>
    </location>
</feature>
<dbReference type="SUPFAM" id="SSF55550">
    <property type="entry name" value="SH2 domain"/>
    <property type="match status" value="1"/>
</dbReference>
<feature type="compositionally biased region" description="Pro residues" evidence="8">
    <location>
        <begin position="270"/>
        <end position="283"/>
    </location>
</feature>
<accession>A0AAD9KL59</accession>
<keyword evidence="4 7" id="KW-0067">ATP-binding</keyword>
<evidence type="ECO:0000256" key="4">
    <source>
        <dbReference type="ARBA" id="ARBA00022840"/>
    </source>
</evidence>
<feature type="domain" description="SH2" evidence="9">
    <location>
        <begin position="653"/>
        <end position="751"/>
    </location>
</feature>
<dbReference type="Gene3D" id="3.30.505.10">
    <property type="entry name" value="SH2 domain"/>
    <property type="match status" value="1"/>
</dbReference>
<keyword evidence="6" id="KW-0727">SH2 domain</keyword>
<evidence type="ECO:0000256" key="7">
    <source>
        <dbReference type="PROSITE-ProRule" id="PRU10141"/>
    </source>
</evidence>
<evidence type="ECO:0000259" key="9">
    <source>
        <dbReference type="PROSITE" id="PS50001"/>
    </source>
</evidence>
<dbReference type="PANTHER" id="PTHR24418">
    <property type="entry name" value="TYROSINE-PROTEIN KINASE"/>
    <property type="match status" value="1"/>
</dbReference>
<dbReference type="CDD" id="cd01671">
    <property type="entry name" value="CARD"/>
    <property type="match status" value="1"/>
</dbReference>
<dbReference type="PROSITE" id="PS50011">
    <property type="entry name" value="PROTEIN_KINASE_DOM"/>
    <property type="match status" value="1"/>
</dbReference>
<feature type="region of interest" description="Disordered" evidence="8">
    <location>
        <begin position="1097"/>
        <end position="1116"/>
    </location>
</feature>
<evidence type="ECO:0008006" key="14">
    <source>
        <dbReference type="Google" id="ProtNLM"/>
    </source>
</evidence>
<keyword evidence="3" id="KW-0418">Kinase</keyword>
<proteinExistence type="predicted"/>
<keyword evidence="13" id="KW-1185">Reference proteome</keyword>
<evidence type="ECO:0000256" key="5">
    <source>
        <dbReference type="ARBA" id="ARBA00023137"/>
    </source>
</evidence>
<evidence type="ECO:0000313" key="13">
    <source>
        <dbReference type="Proteomes" id="UP001209878"/>
    </source>
</evidence>
<feature type="domain" description="CARD" evidence="11">
    <location>
        <begin position="14"/>
        <end position="103"/>
    </location>
</feature>
<dbReference type="InterPro" id="IPR000719">
    <property type="entry name" value="Prot_kinase_dom"/>
</dbReference>
<dbReference type="GO" id="GO:0004713">
    <property type="term" value="F:protein tyrosine kinase activity"/>
    <property type="evidence" value="ECO:0007669"/>
    <property type="project" value="UniProtKB-KW"/>
</dbReference>
<organism evidence="12 13">
    <name type="scientific">Ridgeia piscesae</name>
    <name type="common">Tubeworm</name>
    <dbReference type="NCBI Taxonomy" id="27915"/>
    <lineage>
        <taxon>Eukaryota</taxon>
        <taxon>Metazoa</taxon>
        <taxon>Spiralia</taxon>
        <taxon>Lophotrochozoa</taxon>
        <taxon>Annelida</taxon>
        <taxon>Polychaeta</taxon>
        <taxon>Sedentaria</taxon>
        <taxon>Canalipalpata</taxon>
        <taxon>Sabellida</taxon>
        <taxon>Siboglinidae</taxon>
        <taxon>Ridgeia</taxon>
    </lineage>
</organism>
<dbReference type="InterPro" id="IPR011029">
    <property type="entry name" value="DEATH-like_dom_sf"/>
</dbReference>
<evidence type="ECO:0000259" key="11">
    <source>
        <dbReference type="PROSITE" id="PS50209"/>
    </source>
</evidence>
<dbReference type="GO" id="GO:0042981">
    <property type="term" value="P:regulation of apoptotic process"/>
    <property type="evidence" value="ECO:0007669"/>
    <property type="project" value="InterPro"/>
</dbReference>
<feature type="binding site" evidence="7">
    <location>
        <position position="803"/>
    </location>
    <ligand>
        <name>ATP</name>
        <dbReference type="ChEBI" id="CHEBI:30616"/>
    </ligand>
</feature>
<dbReference type="InterPro" id="IPR000980">
    <property type="entry name" value="SH2"/>
</dbReference>
<gene>
    <name evidence="12" type="ORF">NP493_864g01064</name>
</gene>
<dbReference type="SMART" id="SM00114">
    <property type="entry name" value="CARD"/>
    <property type="match status" value="1"/>
</dbReference>
<dbReference type="InterPro" id="IPR050198">
    <property type="entry name" value="Non-receptor_tyrosine_kinases"/>
</dbReference>
<name>A0AAD9KL59_RIDPI</name>
<dbReference type="Proteomes" id="UP001209878">
    <property type="component" value="Unassembled WGS sequence"/>
</dbReference>
<feature type="region of interest" description="Disordered" evidence="8">
    <location>
        <begin position="1056"/>
        <end position="1087"/>
    </location>
</feature>
<dbReference type="InterPro" id="IPR036860">
    <property type="entry name" value="SH2_dom_sf"/>
</dbReference>
<dbReference type="Pfam" id="PF00619">
    <property type="entry name" value="CARD"/>
    <property type="match status" value="1"/>
</dbReference>
<sequence length="1182" mass="131137">MPLFKKSSSDATSLTESQVKALHRCRIILIKDIDIVELLDTLVQEDAIKPDLREYVLGFGTREQRVGAFIDKLETKGERVFSVFMEVLRERHKHLHYMLEETIRNIEGSDSAETDETATVSGDTVRRLLKLNMRRKLAHSQGSESTDDLDVIFGDDRDDGDYLDCYALPMCARTQQRHKWIKSSATPRTDFDRPATTFVATVANDFVLHRLERFDLIPPGVRRPPKHCLVFVQEQEEERAEGSGEEDDSETSKVDSGGDDGDKQEMPEEAAPPPPVPPKPGNLPPLCVRQNRMRSQSYKAGLADDEAPAPPPKGVGSTPEMKRPGVRPKPRSVHGAPPPPPPTETDLDQLDEDPTTPTNKQPPSPSKRRSLSIVAETENGTPRREQDSGYLGSRASTVTNGVGDSDTEDDEEEESPYEAVSPGGHMGDDAATRLFVDESAFENGAEKSGSGSRESTPSTDSRGKSPMKDSIRSSTTSGGSDVFPSVQLPTRIAGNGPTSPRPPRLQPRSLAEVQVPAGDDQATDSDNSYYEDIENVDHRAPVSPSCKSNVSYLDPHSVHTESFERAEAIATVRSVSLSEWQAAGKLMLRRGDLLIAQATPACEDPTAVVVSDDTPAINKVFVNTTLVFDRGGHALYVPTVLLKRYGEPAGEPWYYPVSLTSREASLFLSREKQEGCFIVYEPTVPSSREVVYHLSVCRSADGDILHYNIVENIHGDLMIEGHDNSFMNIQDLVTYFQRNKSQLATRLRRPLKEAKLSVTPGYHYPVAWEIDRSLLSLNGKIIGKGDYGVVCAGRYHNVPVAVKVLQKTDAGILEEDDFMSEARMMMGLKHDHVVSFIGVSCSAKPYFIVTGYAAMGNLRDCLVNNHLPSDNIDILFDICVQVTSAMQYLESRRYMLHRDLAARSFLVTEDMCVKLSYFVRARYVTDDYYQAPREERIPVKWASPEVLVESCYSTKSDMWALGVVLWQIFSGGERPFSTLSAEQAAVYVTEGGRLDKPTGCSPDLFAVIRSCWRDSPDDRPSFAAFYEKLKSKSSIYYSRTLVPRKPQAFVVPTAESVPPLPTKLSSGKNSSTPNSKSRRQVAWEARDESAKEALEAAKAADRIRQSRERLPTSSSDTSLSSIVAAVDASAKDKDDLKRANKIRKSFRNMITIKSRRKVLQVKTDALKVDKAPGHYHTYPSVR</sequence>
<dbReference type="PROSITE" id="PS00107">
    <property type="entry name" value="PROTEIN_KINASE_ATP"/>
    <property type="match status" value="1"/>
</dbReference>
<feature type="compositionally biased region" description="Acidic residues" evidence="8">
    <location>
        <begin position="405"/>
        <end position="416"/>
    </location>
</feature>
<dbReference type="GO" id="GO:0005524">
    <property type="term" value="F:ATP binding"/>
    <property type="evidence" value="ECO:0007669"/>
    <property type="project" value="UniProtKB-UniRule"/>
</dbReference>
<dbReference type="Gene3D" id="1.10.533.10">
    <property type="entry name" value="Death Domain, Fas"/>
    <property type="match status" value="1"/>
</dbReference>
<keyword evidence="2 7" id="KW-0547">Nucleotide-binding</keyword>
<evidence type="ECO:0000259" key="10">
    <source>
        <dbReference type="PROSITE" id="PS50011"/>
    </source>
</evidence>
<feature type="compositionally biased region" description="Acidic residues" evidence="8">
    <location>
        <begin position="235"/>
        <end position="249"/>
    </location>
</feature>
<dbReference type="SUPFAM" id="SSF47986">
    <property type="entry name" value="DEATH domain"/>
    <property type="match status" value="1"/>
</dbReference>
<feature type="compositionally biased region" description="Polar residues" evidence="8">
    <location>
        <begin position="1063"/>
        <end position="1075"/>
    </location>
</feature>
<dbReference type="SMART" id="SM00220">
    <property type="entry name" value="S_TKc"/>
    <property type="match status" value="1"/>
</dbReference>
<feature type="domain" description="Protein kinase" evidence="10">
    <location>
        <begin position="776"/>
        <end position="1037"/>
    </location>
</feature>
<dbReference type="AlphaFoldDB" id="A0AAD9KL59"/>
<reference evidence="12" key="1">
    <citation type="journal article" date="2023" name="Mol. Biol. Evol.">
        <title>Third-Generation Sequencing Reveals the Adaptive Role of the Epigenome in Three Deep-Sea Polychaetes.</title>
        <authorList>
            <person name="Perez M."/>
            <person name="Aroh O."/>
            <person name="Sun Y."/>
            <person name="Lan Y."/>
            <person name="Juniper S.K."/>
            <person name="Young C.R."/>
            <person name="Angers B."/>
            <person name="Qian P.Y."/>
        </authorList>
    </citation>
    <scope>NUCLEOTIDE SEQUENCE</scope>
    <source>
        <strain evidence="12">R07B-5</strain>
    </source>
</reference>
<feature type="compositionally biased region" description="Basic and acidic residues" evidence="8">
    <location>
        <begin position="1097"/>
        <end position="1110"/>
    </location>
</feature>
<evidence type="ECO:0000256" key="1">
    <source>
        <dbReference type="ARBA" id="ARBA00022679"/>
    </source>
</evidence>
<dbReference type="Pfam" id="PF07714">
    <property type="entry name" value="PK_Tyr_Ser-Thr"/>
    <property type="match status" value="1"/>
</dbReference>
<protein>
    <recommendedName>
        <fullName evidence="14">Non-specific protein-tyrosine kinase</fullName>
    </recommendedName>
</protein>
<keyword evidence="5" id="KW-0829">Tyrosine-protein kinase</keyword>
<dbReference type="InterPro" id="IPR011009">
    <property type="entry name" value="Kinase-like_dom_sf"/>
</dbReference>